<reference evidence="1 2" key="1">
    <citation type="submission" date="2016-10" db="EMBL/GenBank/DDBJ databases">
        <authorList>
            <person name="de Groot N.N."/>
        </authorList>
    </citation>
    <scope>NUCLEOTIDE SEQUENCE [LARGE SCALE GENOMIC DNA]</scope>
    <source>
        <strain evidence="1 2">CGMCC 1.10449</strain>
    </source>
</reference>
<dbReference type="AlphaFoldDB" id="A0A1H1E0C7"/>
<keyword evidence="2" id="KW-1185">Reference proteome</keyword>
<sequence>MSNFRIVSPVCSKCESKDTYDIGQEYKQMEPAPFRPITIGNAKYHCKDCDHEWKKYRGRKIYERIRFIDIQSGGYMDYGSVQRVRIDLKGRRVRSALVFGEFNESDQIATMSEESIEWLLAELYKCDFVNWAEEYNHDGVMDGSYWRLDIEYDTHCEIKIGSNHYPKKWTKFCKAVSKVSGEEFY</sequence>
<dbReference type="Proteomes" id="UP000199444">
    <property type="component" value="Unassembled WGS sequence"/>
</dbReference>
<proteinExistence type="predicted"/>
<evidence type="ECO:0000313" key="1">
    <source>
        <dbReference type="EMBL" id="SDQ81948.1"/>
    </source>
</evidence>
<accession>A0A1H1E0C7</accession>
<dbReference type="RefSeq" id="WP_092493459.1">
    <property type="nucleotide sequence ID" value="NZ_FNKD01000003.1"/>
</dbReference>
<gene>
    <name evidence="1" type="ORF">SAMN05216231_2655</name>
</gene>
<evidence type="ECO:0000313" key="2">
    <source>
        <dbReference type="Proteomes" id="UP000199444"/>
    </source>
</evidence>
<dbReference type="STRING" id="553311.SAMN05216231_2655"/>
<organism evidence="1 2">
    <name type="scientific">Virgibacillus salinus</name>
    <dbReference type="NCBI Taxonomy" id="553311"/>
    <lineage>
        <taxon>Bacteria</taxon>
        <taxon>Bacillati</taxon>
        <taxon>Bacillota</taxon>
        <taxon>Bacilli</taxon>
        <taxon>Bacillales</taxon>
        <taxon>Bacillaceae</taxon>
        <taxon>Virgibacillus</taxon>
    </lineage>
</organism>
<protein>
    <submittedName>
        <fullName evidence="1">Uncharacterized protein</fullName>
    </submittedName>
</protein>
<dbReference type="EMBL" id="FNKD01000003">
    <property type="protein sequence ID" value="SDQ81948.1"/>
    <property type="molecule type" value="Genomic_DNA"/>
</dbReference>
<name>A0A1H1E0C7_9BACI</name>